<feature type="domain" description="PARP catalytic" evidence="5">
    <location>
        <begin position="231"/>
        <end position="423"/>
    </location>
</feature>
<keyword evidence="2 8" id="KW-0808">Transferase</keyword>
<dbReference type="SUPFAM" id="SSF47587">
    <property type="entry name" value="Domain of poly(ADP-ribose) polymerase"/>
    <property type="match status" value="1"/>
</dbReference>
<dbReference type="GO" id="GO:0003950">
    <property type="term" value="F:NAD+ poly-ADP-ribosyltransferase activity"/>
    <property type="evidence" value="ECO:0007669"/>
    <property type="project" value="UniProtKB-EC"/>
</dbReference>
<dbReference type="Proteomes" id="UP000031449">
    <property type="component" value="Plasmid unnamed"/>
</dbReference>
<dbReference type="GO" id="GO:0016779">
    <property type="term" value="F:nucleotidyltransferase activity"/>
    <property type="evidence" value="ECO:0007669"/>
    <property type="project" value="UniProtKB-KW"/>
</dbReference>
<dbReference type="InterPro" id="IPR008893">
    <property type="entry name" value="WGR_domain"/>
</dbReference>
<dbReference type="GO" id="GO:0006302">
    <property type="term" value="P:double-strand break repair"/>
    <property type="evidence" value="ECO:0007669"/>
    <property type="project" value="TreeGrafter"/>
</dbReference>
<keyword evidence="9" id="KW-1185">Reference proteome</keyword>
<dbReference type="Pfam" id="PF05406">
    <property type="entry name" value="WGR"/>
    <property type="match status" value="1"/>
</dbReference>
<dbReference type="HOGENOM" id="CLU_004841_2_2_9"/>
<dbReference type="Pfam" id="PF00644">
    <property type="entry name" value="PARP"/>
    <property type="match status" value="1"/>
</dbReference>
<dbReference type="InterPro" id="IPR036616">
    <property type="entry name" value="Poly(ADP-ribose)pol_reg_dom_sf"/>
</dbReference>
<evidence type="ECO:0000259" key="6">
    <source>
        <dbReference type="PROSITE" id="PS51060"/>
    </source>
</evidence>
<proteinExistence type="predicted"/>
<dbReference type="InterPro" id="IPR050800">
    <property type="entry name" value="ARTD/PARP"/>
</dbReference>
<evidence type="ECO:0000256" key="4">
    <source>
        <dbReference type="ARBA" id="ARBA00023027"/>
    </source>
</evidence>
<name>A0A0B5AXL3_9BACL</name>
<dbReference type="PROSITE" id="PS51059">
    <property type="entry name" value="PARP_CATALYTIC"/>
    <property type="match status" value="1"/>
</dbReference>
<dbReference type="GO" id="GO:1990404">
    <property type="term" value="F:NAD+-protein mono-ADP-ribosyltransferase activity"/>
    <property type="evidence" value="ECO:0007669"/>
    <property type="project" value="TreeGrafter"/>
</dbReference>
<evidence type="ECO:0000256" key="3">
    <source>
        <dbReference type="ARBA" id="ARBA00022695"/>
    </source>
</evidence>
<keyword evidence="8" id="KW-0614">Plasmid</keyword>
<evidence type="ECO:0000256" key="1">
    <source>
        <dbReference type="ARBA" id="ARBA00022676"/>
    </source>
</evidence>
<dbReference type="EC" id="2.4.2.30" evidence="8"/>
<keyword evidence="1 8" id="KW-0328">Glycosyltransferase</keyword>
<dbReference type="AlphaFoldDB" id="A0A0B5AXL3"/>
<dbReference type="BioCyc" id="JESP1508404:G14D9-13388-MONOMER"/>
<dbReference type="EMBL" id="CP009417">
    <property type="protein sequence ID" value="AJD93422.1"/>
    <property type="molecule type" value="Genomic_DNA"/>
</dbReference>
<evidence type="ECO:0000256" key="2">
    <source>
        <dbReference type="ARBA" id="ARBA00022679"/>
    </source>
</evidence>
<gene>
    <name evidence="8" type="ORF">JMA_41040</name>
</gene>
<dbReference type="Gene3D" id="1.20.142.10">
    <property type="entry name" value="Poly(ADP-ribose) polymerase, regulatory domain"/>
    <property type="match status" value="1"/>
</dbReference>
<feature type="domain" description="PARP alpha-helical" evidence="6">
    <location>
        <begin position="107"/>
        <end position="230"/>
    </location>
</feature>
<dbReference type="SUPFAM" id="SSF142921">
    <property type="entry name" value="WGR domain-like"/>
    <property type="match status" value="1"/>
</dbReference>
<dbReference type="Gene3D" id="2.20.140.10">
    <property type="entry name" value="WGR domain"/>
    <property type="match status" value="1"/>
</dbReference>
<dbReference type="OrthoDB" id="4640276at2"/>
<dbReference type="KEGG" id="jeo:JMA_41040"/>
<dbReference type="PROSITE" id="PS51977">
    <property type="entry name" value="WGR"/>
    <property type="match status" value="1"/>
</dbReference>
<reference evidence="8 9" key="1">
    <citation type="submission" date="2014-08" db="EMBL/GenBank/DDBJ databases">
        <title>Complete genome of a marine bacteria Jeotgalibacillus malaysiensis.</title>
        <authorList>
            <person name="Yaakop A.S."/>
            <person name="Chan K.-G."/>
            <person name="Goh K.M."/>
        </authorList>
    </citation>
    <scope>NUCLEOTIDE SEQUENCE [LARGE SCALE GENOMIC DNA]</scope>
    <source>
        <strain evidence="8 9">D5</strain>
        <plasmid evidence="9">Plasmid</plasmid>
    </source>
</reference>
<evidence type="ECO:0000313" key="8">
    <source>
        <dbReference type="EMBL" id="AJD93422.1"/>
    </source>
</evidence>
<dbReference type="PANTHER" id="PTHR10459">
    <property type="entry name" value="DNA LIGASE"/>
    <property type="match status" value="1"/>
</dbReference>
<protein>
    <submittedName>
        <fullName evidence="8">Poly(ADP-ribose) polymerase</fullName>
        <ecNumber evidence="8">2.4.2.30</ecNumber>
    </submittedName>
</protein>
<dbReference type="SUPFAM" id="SSF56399">
    <property type="entry name" value="ADP-ribosylation"/>
    <property type="match status" value="1"/>
</dbReference>
<evidence type="ECO:0000259" key="5">
    <source>
        <dbReference type="PROSITE" id="PS51059"/>
    </source>
</evidence>
<evidence type="ECO:0000259" key="7">
    <source>
        <dbReference type="PROSITE" id="PS51977"/>
    </source>
</evidence>
<dbReference type="InterPro" id="IPR012317">
    <property type="entry name" value="Poly(ADP-ribose)pol_cat_dom"/>
</dbReference>
<sequence length="423" mass="48011">MATAVNASYSNFQVQKVHRKDILNYASLGANSNKFYILEIQEGIGKEPFAVYCEYGRLGSNPQKKHRFFSSLYGAEREYEKIKRSKESKGYKVVDVQDQVGQVKVEVKDARTKEVSQIKNKVHRLIGKLYQSATSYLVSSIQTPLGKISGTQVAKGLAVLKQIEELLDKGNPSIHQVQRLSDEFYSVIPVPFGSRVDVKRFLIDDYVKLNDKKDLLGVMSSVVQAQDTLEKTLQEKYESLNIKLKPLSSRTKEYKRLVEKVNNSHSSHHRFKVGVSEIFEVEDMVGHNEFNPYNVETMELFHGSRNENILSIMQSGLKIKPSSAVHTGSMFGSGIYFASEVTKSANYCWGFGNASNDSYYMFICEVATGKIKDYDSAQSHLRSAPSPYNSVRGVKGRSLYHDEYIVYKDNQVKIKYIVEFKKN</sequence>
<keyword evidence="4" id="KW-0520">NAD</keyword>
<evidence type="ECO:0000313" key="9">
    <source>
        <dbReference type="Proteomes" id="UP000031449"/>
    </source>
</evidence>
<dbReference type="InterPro" id="IPR004102">
    <property type="entry name" value="Poly(ADP-ribose)pol_reg_dom"/>
</dbReference>
<dbReference type="Gene3D" id="3.90.228.10">
    <property type="match status" value="1"/>
</dbReference>
<geneLocation type="plasmid" evidence="9"/>
<dbReference type="PROSITE" id="PS51060">
    <property type="entry name" value="PARP_ALPHA_HD"/>
    <property type="match status" value="1"/>
</dbReference>
<dbReference type="Pfam" id="PF02877">
    <property type="entry name" value="PARP_reg"/>
    <property type="match status" value="1"/>
</dbReference>
<dbReference type="GO" id="GO:0070212">
    <property type="term" value="P:protein poly-ADP-ribosylation"/>
    <property type="evidence" value="ECO:0007669"/>
    <property type="project" value="TreeGrafter"/>
</dbReference>
<dbReference type="PANTHER" id="PTHR10459:SF73">
    <property type="entry name" value="POLY [ADP-RIBOSE] POLYMERASE"/>
    <property type="match status" value="1"/>
</dbReference>
<dbReference type="SMART" id="SM00773">
    <property type="entry name" value="WGR"/>
    <property type="match status" value="1"/>
</dbReference>
<accession>A0A0B5AXL3</accession>
<keyword evidence="3" id="KW-0548">Nucleotidyltransferase</keyword>
<feature type="domain" description="WGR" evidence="7">
    <location>
        <begin position="14"/>
        <end position="109"/>
    </location>
</feature>
<organism evidence="8 9">
    <name type="scientific">Jeotgalibacillus malaysiensis</name>
    <dbReference type="NCBI Taxonomy" id="1508404"/>
    <lineage>
        <taxon>Bacteria</taxon>
        <taxon>Bacillati</taxon>
        <taxon>Bacillota</taxon>
        <taxon>Bacilli</taxon>
        <taxon>Bacillales</taxon>
        <taxon>Caryophanaceae</taxon>
        <taxon>Jeotgalibacillus</taxon>
    </lineage>
</organism>
<dbReference type="InterPro" id="IPR036930">
    <property type="entry name" value="WGR_dom_sf"/>
</dbReference>